<evidence type="ECO:0000259" key="9">
    <source>
        <dbReference type="Pfam" id="PF02687"/>
    </source>
</evidence>
<gene>
    <name evidence="10" type="ORF">G5C65_35910</name>
</gene>
<dbReference type="Proteomes" id="UP000477722">
    <property type="component" value="Unassembled WGS sequence"/>
</dbReference>
<comment type="similarity">
    <text evidence="6">Belongs to the ABC-4 integral membrane protein family.</text>
</comment>
<dbReference type="Pfam" id="PF02687">
    <property type="entry name" value="FtsX"/>
    <property type="match status" value="1"/>
</dbReference>
<feature type="domain" description="ABC3 transporter permease C-terminal" evidence="9">
    <location>
        <begin position="174"/>
        <end position="285"/>
    </location>
</feature>
<evidence type="ECO:0000256" key="4">
    <source>
        <dbReference type="ARBA" id="ARBA00022989"/>
    </source>
</evidence>
<keyword evidence="2" id="KW-1003">Cell membrane</keyword>
<organism evidence="10 11">
    <name type="scientific">Streptomyces boncukensis</name>
    <dbReference type="NCBI Taxonomy" id="2711219"/>
    <lineage>
        <taxon>Bacteria</taxon>
        <taxon>Bacillati</taxon>
        <taxon>Actinomycetota</taxon>
        <taxon>Actinomycetes</taxon>
        <taxon>Kitasatosporales</taxon>
        <taxon>Streptomycetaceae</taxon>
        <taxon>Streptomyces</taxon>
    </lineage>
</organism>
<keyword evidence="5 8" id="KW-0472">Membrane</keyword>
<feature type="transmembrane region" description="Helical" evidence="8">
    <location>
        <begin position="223"/>
        <end position="250"/>
    </location>
</feature>
<comment type="subcellular location">
    <subcellularLocation>
        <location evidence="1">Cell membrane</location>
        <topology evidence="1">Multi-pass membrane protein</topology>
    </subcellularLocation>
</comment>
<dbReference type="GO" id="GO:0005886">
    <property type="term" value="C:plasma membrane"/>
    <property type="evidence" value="ECO:0007669"/>
    <property type="project" value="UniProtKB-SubCell"/>
</dbReference>
<evidence type="ECO:0000256" key="2">
    <source>
        <dbReference type="ARBA" id="ARBA00022475"/>
    </source>
</evidence>
<proteinExistence type="inferred from homology"/>
<dbReference type="InterPro" id="IPR003838">
    <property type="entry name" value="ABC3_permease_C"/>
</dbReference>
<feature type="region of interest" description="Disordered" evidence="7">
    <location>
        <begin position="50"/>
        <end position="91"/>
    </location>
</feature>
<dbReference type="InterPro" id="IPR050250">
    <property type="entry name" value="Macrolide_Exporter_MacB"/>
</dbReference>
<keyword evidence="4 8" id="KW-1133">Transmembrane helix</keyword>
<feature type="compositionally biased region" description="Polar residues" evidence="7">
    <location>
        <begin position="54"/>
        <end position="63"/>
    </location>
</feature>
<dbReference type="PANTHER" id="PTHR30572:SF4">
    <property type="entry name" value="ABC TRANSPORTER PERMEASE YTRF"/>
    <property type="match status" value="1"/>
</dbReference>
<dbReference type="EMBL" id="JAAKZZ010000813">
    <property type="protein sequence ID" value="NGO73619.1"/>
    <property type="molecule type" value="Genomic_DNA"/>
</dbReference>
<feature type="transmembrane region" description="Helical" evidence="8">
    <location>
        <begin position="270"/>
        <end position="290"/>
    </location>
</feature>
<evidence type="ECO:0000256" key="6">
    <source>
        <dbReference type="ARBA" id="ARBA00038076"/>
    </source>
</evidence>
<protein>
    <submittedName>
        <fullName evidence="10">ABC transporter permease</fullName>
    </submittedName>
</protein>
<comment type="caution">
    <text evidence="10">The sequence shown here is derived from an EMBL/GenBank/DDBJ whole genome shotgun (WGS) entry which is preliminary data.</text>
</comment>
<evidence type="ECO:0000256" key="7">
    <source>
        <dbReference type="SAM" id="MobiDB-lite"/>
    </source>
</evidence>
<evidence type="ECO:0000313" key="11">
    <source>
        <dbReference type="Proteomes" id="UP000477722"/>
    </source>
</evidence>
<accession>A0A6G4X7U2</accession>
<evidence type="ECO:0000256" key="8">
    <source>
        <dbReference type="SAM" id="Phobius"/>
    </source>
</evidence>
<reference evidence="10 11" key="1">
    <citation type="submission" date="2020-02" db="EMBL/GenBank/DDBJ databases">
        <title>Whole-genome analyses of novel actinobacteria.</title>
        <authorList>
            <person name="Sahin N."/>
            <person name="Tatar D."/>
        </authorList>
    </citation>
    <scope>NUCLEOTIDE SEQUENCE [LARGE SCALE GENOMIC DNA]</scope>
    <source>
        <strain evidence="10 11">SB3404</strain>
    </source>
</reference>
<sequence>MTPEGPGPDAPLPAVATDAYLRASGNKVGDQAKVQFSGTELTVRIAGSVHALPTVSTGRSGAQESAGPAGDGQDGGAGGGRNSGQAAGRDEGQRWSGALLFDLAALDRALADADGDPLEPEGWWLSTRPGSTARVARELRENPAVEQVQVRDEVAERLRGDPLGAGPRTALTAIALAAAVLAAAGFAVSAAGAARERAGEFAVLRALGAPRRRLAQALAAEQGLVVLLSLAVGLVLGAVLTRLVVPLIVLTQDAARPVPDLLVRLPLGQLSLLLAAVLAAPLAVVAVTALRRTDPVPALRAERGE</sequence>
<dbReference type="AlphaFoldDB" id="A0A6G4X7U2"/>
<evidence type="ECO:0000256" key="3">
    <source>
        <dbReference type="ARBA" id="ARBA00022692"/>
    </source>
</evidence>
<evidence type="ECO:0000256" key="1">
    <source>
        <dbReference type="ARBA" id="ARBA00004651"/>
    </source>
</evidence>
<feature type="compositionally biased region" description="Gly residues" evidence="7">
    <location>
        <begin position="69"/>
        <end position="82"/>
    </location>
</feature>
<dbReference type="PANTHER" id="PTHR30572">
    <property type="entry name" value="MEMBRANE COMPONENT OF TRANSPORTER-RELATED"/>
    <property type="match status" value="1"/>
</dbReference>
<evidence type="ECO:0000313" key="10">
    <source>
        <dbReference type="EMBL" id="NGO73619.1"/>
    </source>
</evidence>
<dbReference type="GO" id="GO:0022857">
    <property type="term" value="F:transmembrane transporter activity"/>
    <property type="evidence" value="ECO:0007669"/>
    <property type="project" value="TreeGrafter"/>
</dbReference>
<keyword evidence="11" id="KW-1185">Reference proteome</keyword>
<evidence type="ECO:0000256" key="5">
    <source>
        <dbReference type="ARBA" id="ARBA00023136"/>
    </source>
</evidence>
<feature type="transmembrane region" description="Helical" evidence="8">
    <location>
        <begin position="170"/>
        <end position="194"/>
    </location>
</feature>
<keyword evidence="3 8" id="KW-0812">Transmembrane</keyword>
<name>A0A6G4X7U2_9ACTN</name>